<dbReference type="EMBL" id="MK072389">
    <property type="protein sequence ID" value="AYV83455.1"/>
    <property type="molecule type" value="Genomic_DNA"/>
</dbReference>
<organism evidence="1">
    <name type="scientific">Hyperionvirus sp</name>
    <dbReference type="NCBI Taxonomy" id="2487770"/>
    <lineage>
        <taxon>Viruses</taxon>
        <taxon>Varidnaviria</taxon>
        <taxon>Bamfordvirae</taxon>
        <taxon>Nucleocytoviricota</taxon>
        <taxon>Megaviricetes</taxon>
        <taxon>Imitervirales</taxon>
        <taxon>Mimiviridae</taxon>
        <taxon>Klosneuvirinae</taxon>
    </lineage>
</organism>
<proteinExistence type="predicted"/>
<name>A0A3G5A879_9VIRU</name>
<gene>
    <name evidence="1" type="ORF">Hyperionvirus7_26</name>
</gene>
<evidence type="ECO:0000313" key="1">
    <source>
        <dbReference type="EMBL" id="AYV83455.1"/>
    </source>
</evidence>
<accession>A0A3G5A879</accession>
<sequence>MESIGWCGLCQSASCALASHRCDKGGECKDILSESSSGLTLGCQFFHLSAEITNCFKNKVEIDEKISADQKRLGLIDICCSQCGEHHIGKKCISAYQKKLFKDMLLRI</sequence>
<reference evidence="1" key="1">
    <citation type="submission" date="2018-10" db="EMBL/GenBank/DDBJ databases">
        <title>Hidden diversity of soil giant viruses.</title>
        <authorList>
            <person name="Schulz F."/>
            <person name="Alteio L."/>
            <person name="Goudeau D."/>
            <person name="Ryan E.M."/>
            <person name="Malmstrom R.R."/>
            <person name="Blanchard J."/>
            <person name="Woyke T."/>
        </authorList>
    </citation>
    <scope>NUCLEOTIDE SEQUENCE</scope>
    <source>
        <strain evidence="1">HYV1</strain>
    </source>
</reference>
<protein>
    <submittedName>
        <fullName evidence="1">Uncharacterized protein</fullName>
    </submittedName>
</protein>